<gene>
    <name evidence="5" type="ORF">E2C06_27745</name>
</gene>
<dbReference type="SUPFAM" id="SSF63829">
    <property type="entry name" value="Calcium-dependent phosphotriesterase"/>
    <property type="match status" value="1"/>
</dbReference>
<feature type="binding site" evidence="3">
    <location>
        <position position="152"/>
    </location>
    <ligand>
        <name>a divalent metal cation</name>
        <dbReference type="ChEBI" id="CHEBI:60240"/>
    </ligand>
</feature>
<feature type="binding site" evidence="3">
    <location>
        <position position="18"/>
    </location>
    <ligand>
        <name>a divalent metal cation</name>
        <dbReference type="ChEBI" id="CHEBI:60240"/>
    </ligand>
</feature>
<name>A0A4R5Q9M5_9PROT</name>
<evidence type="ECO:0000313" key="6">
    <source>
        <dbReference type="Proteomes" id="UP000295096"/>
    </source>
</evidence>
<keyword evidence="3" id="KW-0479">Metal-binding</keyword>
<comment type="caution">
    <text evidence="5">The sequence shown here is derived from an EMBL/GenBank/DDBJ whole genome shotgun (WGS) entry which is preliminary data.</text>
</comment>
<feature type="active site" description="Proton donor/acceptor" evidence="2">
    <location>
        <position position="200"/>
    </location>
</feature>
<dbReference type="GO" id="GO:0004341">
    <property type="term" value="F:gluconolactonase activity"/>
    <property type="evidence" value="ECO:0007669"/>
    <property type="project" value="TreeGrafter"/>
</dbReference>
<accession>A0A4R5Q9M5</accession>
<dbReference type="PANTHER" id="PTHR10907">
    <property type="entry name" value="REGUCALCIN"/>
    <property type="match status" value="1"/>
</dbReference>
<evidence type="ECO:0000256" key="2">
    <source>
        <dbReference type="PIRSR" id="PIRSR605511-1"/>
    </source>
</evidence>
<dbReference type="OrthoDB" id="2633250at2"/>
<comment type="cofactor">
    <cofactor evidence="3">
        <name>Zn(2+)</name>
        <dbReference type="ChEBI" id="CHEBI:29105"/>
    </cofactor>
    <text evidence="3">Binds 1 divalent metal cation per subunit.</text>
</comment>
<evidence type="ECO:0000259" key="4">
    <source>
        <dbReference type="Pfam" id="PF08450"/>
    </source>
</evidence>
<dbReference type="AlphaFoldDB" id="A0A4R5Q9M5"/>
<proteinExistence type="inferred from homology"/>
<dbReference type="Gene3D" id="2.120.10.30">
    <property type="entry name" value="TolB, C-terminal domain"/>
    <property type="match status" value="1"/>
</dbReference>
<dbReference type="Proteomes" id="UP000295096">
    <property type="component" value="Unassembled WGS sequence"/>
</dbReference>
<dbReference type="InterPro" id="IPR013658">
    <property type="entry name" value="SGL"/>
</dbReference>
<dbReference type="GO" id="GO:0019853">
    <property type="term" value="P:L-ascorbic acid biosynthetic process"/>
    <property type="evidence" value="ECO:0007669"/>
    <property type="project" value="TreeGrafter"/>
</dbReference>
<feature type="binding site" evidence="3">
    <location>
        <position position="103"/>
    </location>
    <ligand>
        <name>substrate</name>
    </ligand>
</feature>
<dbReference type="PRINTS" id="PR01790">
    <property type="entry name" value="SMP30FAMILY"/>
</dbReference>
<dbReference type="Pfam" id="PF08450">
    <property type="entry name" value="SGL"/>
    <property type="match status" value="1"/>
</dbReference>
<dbReference type="EMBL" id="SMSJ01000069">
    <property type="protein sequence ID" value="TDH59363.1"/>
    <property type="molecule type" value="Genomic_DNA"/>
</dbReference>
<dbReference type="GO" id="GO:0005509">
    <property type="term" value="F:calcium ion binding"/>
    <property type="evidence" value="ECO:0007669"/>
    <property type="project" value="TreeGrafter"/>
</dbReference>
<keyword evidence="6" id="KW-1185">Reference proteome</keyword>
<evidence type="ECO:0000256" key="1">
    <source>
        <dbReference type="ARBA" id="ARBA00008853"/>
    </source>
</evidence>
<dbReference type="PANTHER" id="PTHR10907:SF47">
    <property type="entry name" value="REGUCALCIN"/>
    <property type="match status" value="1"/>
</dbReference>
<sequence length="292" mass="31006">MMAQVIDRIGETTDRLGESPVWSVREQCLYWVDSLAGRLHRLELATGRRREMAVPAPVGSFGLCDDGGLVLALADGFHRHDPATGATAPLARLPMAHSDIRLNDGKVDRQGRFLAGSMHMNLAEGAAPQGALYRLEADATVTELAAGITTANGPCFSPDGATLYLADSPRRVIWCFDYRDGAARGRAPFIDLAPIGTAPDGATVDAAGHLWVALVRSGEIGRFDPAGRLVQRIAMPVRHPTSVNFGGPRLDLLFVTSLSASHRLRDPSPAAGGLFAISGLDAQGIAEPLVSR</sequence>
<dbReference type="InterPro" id="IPR005511">
    <property type="entry name" value="SMP-30"/>
</dbReference>
<feature type="binding site" evidence="3">
    <location>
        <position position="200"/>
    </location>
    <ligand>
        <name>a divalent metal cation</name>
        <dbReference type="ChEBI" id="CHEBI:60240"/>
    </ligand>
</feature>
<dbReference type="InterPro" id="IPR011042">
    <property type="entry name" value="6-blade_b-propeller_TolB-like"/>
</dbReference>
<evidence type="ECO:0000313" key="5">
    <source>
        <dbReference type="EMBL" id="TDH59363.1"/>
    </source>
</evidence>
<feature type="domain" description="SMP-30/Gluconolactonase/LRE-like region" evidence="4">
    <location>
        <begin position="16"/>
        <end position="258"/>
    </location>
</feature>
<evidence type="ECO:0000256" key="3">
    <source>
        <dbReference type="PIRSR" id="PIRSR605511-2"/>
    </source>
</evidence>
<protein>
    <submittedName>
        <fullName evidence="5">SMP-30/gluconolactonase/LRE family protein</fullName>
    </submittedName>
</protein>
<organism evidence="5 6">
    <name type="scientific">Dankookia rubra</name>
    <dbReference type="NCBI Taxonomy" id="1442381"/>
    <lineage>
        <taxon>Bacteria</taxon>
        <taxon>Pseudomonadati</taxon>
        <taxon>Pseudomonadota</taxon>
        <taxon>Alphaproteobacteria</taxon>
        <taxon>Acetobacterales</taxon>
        <taxon>Roseomonadaceae</taxon>
        <taxon>Dankookia</taxon>
    </lineage>
</organism>
<reference evidence="5 6" key="1">
    <citation type="journal article" date="2016" name="J. Microbiol.">
        <title>Dankookia rubra gen. nov., sp. nov., an alphaproteobacterium isolated from sediment of a shallow stream.</title>
        <authorList>
            <person name="Kim W.H."/>
            <person name="Kim D.H."/>
            <person name="Kang K."/>
            <person name="Ahn T.Y."/>
        </authorList>
    </citation>
    <scope>NUCLEOTIDE SEQUENCE [LARGE SCALE GENOMIC DNA]</scope>
    <source>
        <strain evidence="5 6">JCM30602</strain>
    </source>
</reference>
<keyword evidence="3" id="KW-0862">Zinc</keyword>
<feature type="binding site" evidence="3">
    <location>
        <position position="101"/>
    </location>
    <ligand>
        <name>substrate</name>
    </ligand>
</feature>
<comment type="similarity">
    <text evidence="1">Belongs to the SMP-30/CGR1 family.</text>
</comment>